<dbReference type="Proteomes" id="UP001241605">
    <property type="component" value="Chromosome"/>
</dbReference>
<protein>
    <submittedName>
        <fullName evidence="7">CidA/LrgA family protein</fullName>
    </submittedName>
</protein>
<reference evidence="7 8" key="1">
    <citation type="submission" date="2023-05" db="EMBL/GenBank/DDBJ databases">
        <title>YMD87, complete Genome.</title>
        <authorList>
            <person name="Zhang J."/>
            <person name="Xu X."/>
        </authorList>
    </citation>
    <scope>NUCLEOTIDE SEQUENCE [LARGE SCALE GENOMIC DNA]</scope>
    <source>
        <strain evidence="7 8">YMD87</strain>
    </source>
</reference>
<sequence>MIRVLTVLLLFQLAGESLSRGLGMSVPGPVLGLAGLFLTLVMVPRLAEYMRATVTGLLGHLSLLFVPAGVGVVAHLDTFGRDGAGLIVALIASTVLAILAGVGAFLLVARLTGGRDV</sequence>
<evidence type="ECO:0000313" key="7">
    <source>
        <dbReference type="EMBL" id="WGW04472.1"/>
    </source>
</evidence>
<evidence type="ECO:0000256" key="1">
    <source>
        <dbReference type="ARBA" id="ARBA00004651"/>
    </source>
</evidence>
<accession>A0ABY8QJZ8</accession>
<dbReference type="EMBL" id="CP124616">
    <property type="protein sequence ID" value="WGW04472.1"/>
    <property type="molecule type" value="Genomic_DNA"/>
</dbReference>
<evidence type="ECO:0000256" key="5">
    <source>
        <dbReference type="ARBA" id="ARBA00023136"/>
    </source>
</evidence>
<evidence type="ECO:0000256" key="6">
    <source>
        <dbReference type="SAM" id="Phobius"/>
    </source>
</evidence>
<organism evidence="7 8">
    <name type="scientific">Tropicibacter oceani</name>
    <dbReference type="NCBI Taxonomy" id="3058420"/>
    <lineage>
        <taxon>Bacteria</taxon>
        <taxon>Pseudomonadati</taxon>
        <taxon>Pseudomonadota</taxon>
        <taxon>Alphaproteobacteria</taxon>
        <taxon>Rhodobacterales</taxon>
        <taxon>Roseobacteraceae</taxon>
        <taxon>Tropicibacter</taxon>
    </lineage>
</organism>
<keyword evidence="8" id="KW-1185">Reference proteome</keyword>
<keyword evidence="2" id="KW-1003">Cell membrane</keyword>
<dbReference type="RefSeq" id="WP_282301106.1">
    <property type="nucleotide sequence ID" value="NZ_CP124616.1"/>
</dbReference>
<gene>
    <name evidence="7" type="ORF">QF118_02685</name>
</gene>
<dbReference type="PANTHER" id="PTHR33931:SF2">
    <property type="entry name" value="HOLIN-LIKE PROTEIN CIDA"/>
    <property type="match status" value="1"/>
</dbReference>
<feature type="transmembrane region" description="Helical" evidence="6">
    <location>
        <begin position="29"/>
        <end position="47"/>
    </location>
</feature>
<dbReference type="PANTHER" id="PTHR33931">
    <property type="entry name" value="HOLIN-LIKE PROTEIN CIDA-RELATED"/>
    <property type="match status" value="1"/>
</dbReference>
<name>A0ABY8QJZ8_9RHOB</name>
<evidence type="ECO:0000256" key="4">
    <source>
        <dbReference type="ARBA" id="ARBA00022989"/>
    </source>
</evidence>
<dbReference type="InterPro" id="IPR005538">
    <property type="entry name" value="LrgA/CidA"/>
</dbReference>
<evidence type="ECO:0000256" key="3">
    <source>
        <dbReference type="ARBA" id="ARBA00022692"/>
    </source>
</evidence>
<feature type="transmembrane region" description="Helical" evidence="6">
    <location>
        <begin position="86"/>
        <end position="109"/>
    </location>
</feature>
<evidence type="ECO:0000313" key="8">
    <source>
        <dbReference type="Proteomes" id="UP001241605"/>
    </source>
</evidence>
<evidence type="ECO:0000256" key="2">
    <source>
        <dbReference type="ARBA" id="ARBA00022475"/>
    </source>
</evidence>
<keyword evidence="5 6" id="KW-0472">Membrane</keyword>
<proteinExistence type="predicted"/>
<dbReference type="Pfam" id="PF03788">
    <property type="entry name" value="LrgA"/>
    <property type="match status" value="1"/>
</dbReference>
<keyword evidence="3 6" id="KW-0812">Transmembrane</keyword>
<keyword evidence="4 6" id="KW-1133">Transmembrane helix</keyword>
<feature type="transmembrane region" description="Helical" evidence="6">
    <location>
        <begin position="54"/>
        <end position="74"/>
    </location>
</feature>
<comment type="subcellular location">
    <subcellularLocation>
        <location evidence="1">Cell membrane</location>
        <topology evidence="1">Multi-pass membrane protein</topology>
    </subcellularLocation>
</comment>